<dbReference type="InParanoid" id="A0A212ES96"/>
<dbReference type="KEGG" id="dpl:KGM_208027"/>
<dbReference type="AlphaFoldDB" id="A0A212ES96"/>
<protein>
    <submittedName>
        <fullName evidence="2">Uncharacterized protein</fullName>
    </submittedName>
</protein>
<feature type="region of interest" description="Disordered" evidence="1">
    <location>
        <begin position="1"/>
        <end position="51"/>
    </location>
</feature>
<evidence type="ECO:0000313" key="3">
    <source>
        <dbReference type="Proteomes" id="UP000007151"/>
    </source>
</evidence>
<dbReference type="Proteomes" id="UP000007151">
    <property type="component" value="Unassembled WGS sequence"/>
</dbReference>
<gene>
    <name evidence="2" type="ORF">KGM_208027</name>
</gene>
<sequence>MGTEVPKTQDSSGDSDSNSDSENGSSSESSGSDWKCTGNKQSISRKPHFSVTSCDTGLKLKIAAIQPRKATPKKAVKPVVKKPSEQKKTKEVIKELSDSSSSSECSKCSSNSSSEDDLPLKTVKKNLPAKSQQKTTAKRNTIKSDSDDHCDAKDSSKIKEKPCTSKSNVSVKKTKSVDGCYDSNTKRAPARQKSKPSKKAEYIIELGWM</sequence>
<feature type="compositionally biased region" description="Basic and acidic residues" evidence="1">
    <location>
        <begin position="82"/>
        <end position="97"/>
    </location>
</feature>
<feature type="compositionally biased region" description="Low complexity" evidence="1">
    <location>
        <begin position="98"/>
        <end position="113"/>
    </location>
</feature>
<dbReference type="eggNOG" id="ENOG502RW8D">
    <property type="taxonomic scope" value="Eukaryota"/>
</dbReference>
<feature type="compositionally biased region" description="Basic residues" evidence="1">
    <location>
        <begin position="70"/>
        <end position="80"/>
    </location>
</feature>
<accession>A0A212ES96</accession>
<feature type="compositionally biased region" description="Basic residues" evidence="1">
    <location>
        <begin position="188"/>
        <end position="197"/>
    </location>
</feature>
<feature type="compositionally biased region" description="Low complexity" evidence="1">
    <location>
        <begin position="10"/>
        <end position="33"/>
    </location>
</feature>
<keyword evidence="3" id="KW-1185">Reference proteome</keyword>
<evidence type="ECO:0000256" key="1">
    <source>
        <dbReference type="SAM" id="MobiDB-lite"/>
    </source>
</evidence>
<reference evidence="2 3" key="1">
    <citation type="journal article" date="2011" name="Cell">
        <title>The monarch butterfly genome yields insights into long-distance migration.</title>
        <authorList>
            <person name="Zhan S."/>
            <person name="Merlin C."/>
            <person name="Boore J.L."/>
            <person name="Reppert S.M."/>
        </authorList>
    </citation>
    <scope>NUCLEOTIDE SEQUENCE [LARGE SCALE GENOMIC DNA]</scope>
    <source>
        <strain evidence="2">F-2</strain>
    </source>
</reference>
<evidence type="ECO:0000313" key="2">
    <source>
        <dbReference type="EMBL" id="OWR44376.1"/>
    </source>
</evidence>
<dbReference type="EMBL" id="AGBW02012835">
    <property type="protein sequence ID" value="OWR44376.1"/>
    <property type="molecule type" value="Genomic_DNA"/>
</dbReference>
<proteinExistence type="predicted"/>
<comment type="caution">
    <text evidence="2">The sequence shown here is derived from an EMBL/GenBank/DDBJ whole genome shotgun (WGS) entry which is preliminary data.</text>
</comment>
<feature type="compositionally biased region" description="Basic and acidic residues" evidence="1">
    <location>
        <begin position="142"/>
        <end position="163"/>
    </location>
</feature>
<organism evidence="2 3">
    <name type="scientific">Danaus plexippus plexippus</name>
    <dbReference type="NCBI Taxonomy" id="278856"/>
    <lineage>
        <taxon>Eukaryota</taxon>
        <taxon>Metazoa</taxon>
        <taxon>Ecdysozoa</taxon>
        <taxon>Arthropoda</taxon>
        <taxon>Hexapoda</taxon>
        <taxon>Insecta</taxon>
        <taxon>Pterygota</taxon>
        <taxon>Neoptera</taxon>
        <taxon>Endopterygota</taxon>
        <taxon>Lepidoptera</taxon>
        <taxon>Glossata</taxon>
        <taxon>Ditrysia</taxon>
        <taxon>Papilionoidea</taxon>
        <taxon>Nymphalidae</taxon>
        <taxon>Danainae</taxon>
        <taxon>Danaini</taxon>
        <taxon>Danaina</taxon>
        <taxon>Danaus</taxon>
        <taxon>Danaus</taxon>
    </lineage>
</organism>
<feature type="region of interest" description="Disordered" evidence="1">
    <location>
        <begin position="63"/>
        <end position="199"/>
    </location>
</feature>
<name>A0A212ES96_DANPL</name>